<dbReference type="KEGG" id="goy:GLS_c17720"/>
<feature type="region of interest" description="Disordered" evidence="1">
    <location>
        <begin position="26"/>
        <end position="93"/>
    </location>
</feature>
<proteinExistence type="predicted"/>
<sequence>MTVLSRWFLSAPLAASLLIPAGFSAHAASSSSSSGHTRHRAAHGTANLPQMGPTAGQIVGAPAKPLTPAQQSALPDEGAPAPPHGYTEVEDSEAALASYSDRVRTHLPVGMPGTNAQQKTNGTNNLPSHFSLFGMPVKFNAPVQSPYEDEDSPTSYAGHPVNGQTNILVNGDSSAIH</sequence>
<evidence type="ECO:0000256" key="1">
    <source>
        <dbReference type="SAM" id="MobiDB-lite"/>
    </source>
</evidence>
<organism evidence="3 4">
    <name type="scientific">Gluconobacter oxydans DSM 3504</name>
    <dbReference type="NCBI Taxonomy" id="1288313"/>
    <lineage>
        <taxon>Bacteria</taxon>
        <taxon>Pseudomonadati</taxon>
        <taxon>Pseudomonadota</taxon>
        <taxon>Alphaproteobacteria</taxon>
        <taxon>Acetobacterales</taxon>
        <taxon>Acetobacteraceae</taxon>
        <taxon>Gluconobacter</taxon>
    </lineage>
</organism>
<feature type="signal peptide" evidence="2">
    <location>
        <begin position="1"/>
        <end position="27"/>
    </location>
</feature>
<evidence type="ECO:0000313" key="3">
    <source>
        <dbReference type="EMBL" id="AHK71649.1"/>
    </source>
</evidence>
<dbReference type="EMBL" id="CP004373">
    <property type="protein sequence ID" value="AHK71649.1"/>
    <property type="molecule type" value="Genomic_DNA"/>
</dbReference>
<name>A0A067Z5S9_GLUOY</name>
<dbReference type="Proteomes" id="UP000031656">
    <property type="component" value="Chromosome"/>
</dbReference>
<protein>
    <submittedName>
        <fullName evidence="3">Uncharacterized protein</fullName>
    </submittedName>
</protein>
<evidence type="ECO:0000256" key="2">
    <source>
        <dbReference type="SAM" id="SignalP"/>
    </source>
</evidence>
<dbReference type="RefSeq" id="WP_041111960.1">
    <property type="nucleotide sequence ID" value="NZ_CP004373.1"/>
</dbReference>
<dbReference type="AlphaFoldDB" id="A0A067Z5S9"/>
<accession>A0A067Z5S9</accession>
<feature type="region of interest" description="Disordered" evidence="1">
    <location>
        <begin position="145"/>
        <end position="177"/>
    </location>
</feature>
<keyword evidence="2" id="KW-0732">Signal</keyword>
<reference evidence="3 4" key="1">
    <citation type="journal article" date="2015" name="Appl. Microbiol. Biotechnol.">
        <title>The consequence of an additional NADH dehydrogenase paralog on the growth of Gluconobacter oxydans DSM3504.</title>
        <authorList>
            <person name="Kostner D."/>
            <person name="Luchterhand B."/>
            <person name="Junker A."/>
            <person name="Volland S."/>
            <person name="Daniel R."/>
            <person name="Buchs J."/>
            <person name="Liebl W."/>
            <person name="Ehrenreich A."/>
        </authorList>
    </citation>
    <scope>NUCLEOTIDE SEQUENCE [LARGE SCALE GENOMIC DNA]</scope>
    <source>
        <strain evidence="3">DSM 3504</strain>
    </source>
</reference>
<feature type="compositionally biased region" description="Low complexity" evidence="1">
    <location>
        <begin position="26"/>
        <end position="35"/>
    </location>
</feature>
<feature type="region of interest" description="Disordered" evidence="1">
    <location>
        <begin position="105"/>
        <end position="128"/>
    </location>
</feature>
<evidence type="ECO:0000313" key="4">
    <source>
        <dbReference type="Proteomes" id="UP000031656"/>
    </source>
</evidence>
<dbReference type="GeneID" id="56905989"/>
<feature type="compositionally biased region" description="Polar residues" evidence="1">
    <location>
        <begin position="114"/>
        <end position="128"/>
    </location>
</feature>
<dbReference type="HOGENOM" id="CLU_1560768_0_0_5"/>
<feature type="compositionally biased region" description="Polar residues" evidence="1">
    <location>
        <begin position="162"/>
        <end position="177"/>
    </location>
</feature>
<gene>
    <name evidence="3" type="ORF">GLS_c17720</name>
</gene>
<feature type="chain" id="PRO_5001650480" evidence="2">
    <location>
        <begin position="28"/>
        <end position="177"/>
    </location>
</feature>